<sequence length="102" mass="11674">MKIPEFSVRYYISTFPPQFFSQSCFVFLLPALHFPNPIFQSSHLFSLHHPSFLPFTCHPPPFPLLRRDNLLTSFQLPILKHSLSASMIASGCSVPFPGCEYK</sequence>
<reference evidence="1 2" key="1">
    <citation type="submission" date="2021-06" db="EMBL/GenBank/DDBJ databases">
        <authorList>
            <person name="Palmer J.M."/>
        </authorList>
    </citation>
    <scope>NUCLEOTIDE SEQUENCE [LARGE SCALE GENOMIC DNA]</scope>
    <source>
        <strain evidence="2">if_2019</strain>
        <tissue evidence="1">Muscle</tissue>
    </source>
</reference>
<name>A0ABV0TUX8_9TELE</name>
<comment type="caution">
    <text evidence="1">The sequence shown here is derived from an EMBL/GenBank/DDBJ whole genome shotgun (WGS) entry which is preliminary data.</text>
</comment>
<gene>
    <name evidence="1" type="ORF">ILYODFUR_015562</name>
</gene>
<evidence type="ECO:0000313" key="2">
    <source>
        <dbReference type="Proteomes" id="UP001482620"/>
    </source>
</evidence>
<proteinExistence type="predicted"/>
<dbReference type="PROSITE" id="PS51257">
    <property type="entry name" value="PROKAR_LIPOPROTEIN"/>
    <property type="match status" value="1"/>
</dbReference>
<evidence type="ECO:0000313" key="1">
    <source>
        <dbReference type="EMBL" id="MEQ2236715.1"/>
    </source>
</evidence>
<keyword evidence="2" id="KW-1185">Reference proteome</keyword>
<accession>A0ABV0TUX8</accession>
<organism evidence="1 2">
    <name type="scientific">Ilyodon furcidens</name>
    <name type="common">goldbreast splitfin</name>
    <dbReference type="NCBI Taxonomy" id="33524"/>
    <lineage>
        <taxon>Eukaryota</taxon>
        <taxon>Metazoa</taxon>
        <taxon>Chordata</taxon>
        <taxon>Craniata</taxon>
        <taxon>Vertebrata</taxon>
        <taxon>Euteleostomi</taxon>
        <taxon>Actinopterygii</taxon>
        <taxon>Neopterygii</taxon>
        <taxon>Teleostei</taxon>
        <taxon>Neoteleostei</taxon>
        <taxon>Acanthomorphata</taxon>
        <taxon>Ovalentaria</taxon>
        <taxon>Atherinomorphae</taxon>
        <taxon>Cyprinodontiformes</taxon>
        <taxon>Goodeidae</taxon>
        <taxon>Ilyodon</taxon>
    </lineage>
</organism>
<dbReference type="Proteomes" id="UP001482620">
    <property type="component" value="Unassembled WGS sequence"/>
</dbReference>
<dbReference type="EMBL" id="JAHRIQ010047711">
    <property type="protein sequence ID" value="MEQ2236715.1"/>
    <property type="molecule type" value="Genomic_DNA"/>
</dbReference>
<protein>
    <submittedName>
        <fullName evidence="1">Uncharacterized protein</fullName>
    </submittedName>
</protein>